<gene>
    <name evidence="2" type="ORF">HHI36_019888</name>
</gene>
<dbReference type="EMBL" id="JABFTP020000083">
    <property type="protein sequence ID" value="KAL3275117.1"/>
    <property type="molecule type" value="Genomic_DNA"/>
</dbReference>
<comment type="caution">
    <text evidence="2">The sequence shown here is derived from an EMBL/GenBank/DDBJ whole genome shotgun (WGS) entry which is preliminary data.</text>
</comment>
<feature type="region of interest" description="Disordered" evidence="1">
    <location>
        <begin position="65"/>
        <end position="113"/>
    </location>
</feature>
<reference evidence="2 3" key="1">
    <citation type="journal article" date="2021" name="BMC Biol.">
        <title>Horizontally acquired antibacterial genes associated with adaptive radiation of ladybird beetles.</title>
        <authorList>
            <person name="Li H.S."/>
            <person name="Tang X.F."/>
            <person name="Huang Y.H."/>
            <person name="Xu Z.Y."/>
            <person name="Chen M.L."/>
            <person name="Du X.Y."/>
            <person name="Qiu B.Y."/>
            <person name="Chen P.T."/>
            <person name="Zhang W."/>
            <person name="Slipinski A."/>
            <person name="Escalona H.E."/>
            <person name="Waterhouse R.M."/>
            <person name="Zwick A."/>
            <person name="Pang H."/>
        </authorList>
    </citation>
    <scope>NUCLEOTIDE SEQUENCE [LARGE SCALE GENOMIC DNA]</scope>
    <source>
        <strain evidence="2">SYSU2018</strain>
    </source>
</reference>
<protein>
    <submittedName>
        <fullName evidence="2">Uncharacterized protein</fullName>
    </submittedName>
</protein>
<name>A0ABD2N8Y9_9CUCU</name>
<evidence type="ECO:0000256" key="1">
    <source>
        <dbReference type="SAM" id="MobiDB-lite"/>
    </source>
</evidence>
<accession>A0ABD2N8Y9</accession>
<proteinExistence type="predicted"/>
<keyword evidence="3" id="KW-1185">Reference proteome</keyword>
<dbReference type="Proteomes" id="UP001516400">
    <property type="component" value="Unassembled WGS sequence"/>
</dbReference>
<dbReference type="AlphaFoldDB" id="A0ABD2N8Y9"/>
<feature type="compositionally biased region" description="Basic and acidic residues" evidence="1">
    <location>
        <begin position="65"/>
        <end position="74"/>
    </location>
</feature>
<evidence type="ECO:0000313" key="2">
    <source>
        <dbReference type="EMBL" id="KAL3275117.1"/>
    </source>
</evidence>
<evidence type="ECO:0000313" key="3">
    <source>
        <dbReference type="Proteomes" id="UP001516400"/>
    </source>
</evidence>
<sequence length="141" mass="16581">MTPREHRDAKKKWKEHCNKYHNEKKVLENFTNSLIKENTPDSDVPTSCQMSTPEVAEIIEKNKNKEKLPRYKSREKMKKLKIPKESMKNVSRAKKILNPKPVETPNTKLQNSSESRKDLIKIAFFGEVLKQQIQDNFSEIK</sequence>
<feature type="compositionally biased region" description="Polar residues" evidence="1">
    <location>
        <begin position="104"/>
        <end position="113"/>
    </location>
</feature>
<organism evidence="2 3">
    <name type="scientific">Cryptolaemus montrouzieri</name>
    <dbReference type="NCBI Taxonomy" id="559131"/>
    <lineage>
        <taxon>Eukaryota</taxon>
        <taxon>Metazoa</taxon>
        <taxon>Ecdysozoa</taxon>
        <taxon>Arthropoda</taxon>
        <taxon>Hexapoda</taxon>
        <taxon>Insecta</taxon>
        <taxon>Pterygota</taxon>
        <taxon>Neoptera</taxon>
        <taxon>Endopterygota</taxon>
        <taxon>Coleoptera</taxon>
        <taxon>Polyphaga</taxon>
        <taxon>Cucujiformia</taxon>
        <taxon>Coccinelloidea</taxon>
        <taxon>Coccinellidae</taxon>
        <taxon>Scymninae</taxon>
        <taxon>Scymnini</taxon>
        <taxon>Cryptolaemus</taxon>
    </lineage>
</organism>